<dbReference type="InterPro" id="IPR017972">
    <property type="entry name" value="Cyt_P450_CS"/>
</dbReference>
<dbReference type="Proteomes" id="UP001501303">
    <property type="component" value="Unassembled WGS sequence"/>
</dbReference>
<dbReference type="InterPro" id="IPR001128">
    <property type="entry name" value="Cyt_P450"/>
</dbReference>
<proteinExistence type="inferred from homology"/>
<gene>
    <name evidence="3" type="ORF">GCM10009716_08460</name>
</gene>
<keyword evidence="2" id="KW-0560">Oxidoreductase</keyword>
<keyword evidence="4" id="KW-1185">Reference proteome</keyword>
<sequence length="371" mass="40491">MVAWSVTRYDVIKKLLTDDRVSRDPRQHWPAWYNGEIPPDWPLVSWVAVTSAFTSYGSERARLRNLIAKAFTARRTAAMRPRIEEIVAGLLAGLEAAPAGEPVDLRADYAYRLPTEVICELFGVPGHLRAETMRVIDAALDTSATPEEAQANVEGMYAAMRAIADYRSEHPGDDMTSGLLAARDDESGSRLSQEELISTLILMIGAGAETAVNLIAKATHALLTHPEQRLLLESGKATWDDVIEETLRAEGPISHMPMRFAVEDIDLGEGVLIRKGDPILVAFAAAGRDPGLHGDSAGTFDLTREDKEHLAFGHGVHYCLGAPLARLEAAVALPALFERFPGMRLAVPPQELVPQVSFIANGHQELPVLLR</sequence>
<dbReference type="InterPro" id="IPR036396">
    <property type="entry name" value="Cyt_P450_sf"/>
</dbReference>
<dbReference type="InterPro" id="IPR002397">
    <property type="entry name" value="Cyt_P450_B"/>
</dbReference>
<keyword evidence="2" id="KW-0408">Iron</keyword>
<dbReference type="PROSITE" id="PS00086">
    <property type="entry name" value="CYTOCHROME_P450"/>
    <property type="match status" value="1"/>
</dbReference>
<reference evidence="3 4" key="1">
    <citation type="journal article" date="2019" name="Int. J. Syst. Evol. Microbiol.">
        <title>The Global Catalogue of Microorganisms (GCM) 10K type strain sequencing project: providing services to taxonomists for standard genome sequencing and annotation.</title>
        <authorList>
            <consortium name="The Broad Institute Genomics Platform"/>
            <consortium name="The Broad Institute Genome Sequencing Center for Infectious Disease"/>
            <person name="Wu L."/>
            <person name="Ma J."/>
        </authorList>
    </citation>
    <scope>NUCLEOTIDE SEQUENCE [LARGE SCALE GENOMIC DNA]</scope>
    <source>
        <strain evidence="3 4">JCM 13581</strain>
    </source>
</reference>
<dbReference type="SUPFAM" id="SSF48264">
    <property type="entry name" value="Cytochrome P450"/>
    <property type="match status" value="1"/>
</dbReference>
<comment type="caution">
    <text evidence="3">The sequence shown here is derived from an EMBL/GenBank/DDBJ whole genome shotgun (WGS) entry which is preliminary data.</text>
</comment>
<dbReference type="EMBL" id="BAAAMJ010000008">
    <property type="protein sequence ID" value="GAA1900887.1"/>
    <property type="molecule type" value="Genomic_DNA"/>
</dbReference>
<name>A0ABN2NTB8_9ACTN</name>
<keyword evidence="2" id="KW-0479">Metal-binding</keyword>
<evidence type="ECO:0000256" key="2">
    <source>
        <dbReference type="RuleBase" id="RU000461"/>
    </source>
</evidence>
<evidence type="ECO:0000256" key="1">
    <source>
        <dbReference type="ARBA" id="ARBA00010617"/>
    </source>
</evidence>
<keyword evidence="2" id="KW-0349">Heme</keyword>
<dbReference type="PANTHER" id="PTHR46696:SF1">
    <property type="entry name" value="CYTOCHROME P450 YJIB-RELATED"/>
    <property type="match status" value="1"/>
</dbReference>
<dbReference type="PANTHER" id="PTHR46696">
    <property type="entry name" value="P450, PUTATIVE (EUROFUNG)-RELATED"/>
    <property type="match status" value="1"/>
</dbReference>
<keyword evidence="2" id="KW-0503">Monooxygenase</keyword>
<evidence type="ECO:0000313" key="4">
    <source>
        <dbReference type="Proteomes" id="UP001501303"/>
    </source>
</evidence>
<dbReference type="Pfam" id="PF00067">
    <property type="entry name" value="p450"/>
    <property type="match status" value="1"/>
</dbReference>
<dbReference type="CDD" id="cd11029">
    <property type="entry name" value="CYP107-like"/>
    <property type="match status" value="1"/>
</dbReference>
<dbReference type="PRINTS" id="PR00359">
    <property type="entry name" value="BP450"/>
</dbReference>
<dbReference type="Gene3D" id="1.10.630.10">
    <property type="entry name" value="Cytochrome P450"/>
    <property type="match status" value="1"/>
</dbReference>
<organism evidence="3 4">
    <name type="scientific">Streptomyces sodiiphilus</name>
    <dbReference type="NCBI Taxonomy" id="226217"/>
    <lineage>
        <taxon>Bacteria</taxon>
        <taxon>Bacillati</taxon>
        <taxon>Actinomycetota</taxon>
        <taxon>Actinomycetes</taxon>
        <taxon>Kitasatosporales</taxon>
        <taxon>Streptomycetaceae</taxon>
        <taxon>Streptomyces</taxon>
    </lineage>
</organism>
<accession>A0ABN2NTB8</accession>
<evidence type="ECO:0000313" key="3">
    <source>
        <dbReference type="EMBL" id="GAA1900887.1"/>
    </source>
</evidence>
<protein>
    <submittedName>
        <fullName evidence="3">Cytochrome P450</fullName>
    </submittedName>
</protein>
<comment type="similarity">
    <text evidence="1 2">Belongs to the cytochrome P450 family.</text>
</comment>